<dbReference type="InterPro" id="IPR025453">
    <property type="entry name" value="DUF4309"/>
</dbReference>
<feature type="signal peptide" evidence="1">
    <location>
        <begin position="1"/>
        <end position="25"/>
    </location>
</feature>
<dbReference type="EMBL" id="JBEPMP010000001">
    <property type="protein sequence ID" value="MET3726848.1"/>
    <property type="molecule type" value="Genomic_DNA"/>
</dbReference>
<sequence>MKKISVLLLALLIMFGMFSPRSASAMNAPFVYMKGQKLSFTNQVKTQNGVTFIELRKVFELLGVKLTYTPSTMEITGEKKDYILKTKVGSDSAYINGVEKKMPAPSYAKNSRTMIPLRFLSEHMGLKVDWVKEISSIIITGDNLYSDLTFTKEELNKDLLSQFKEGKLGNFPIGIISQYDDQYFEMLGAPQAVNNKERYYTYGDYRLYYEMFRHGNTYIKELRVYPQAFEALSLNKVRDTLGKPHKMYTDQKTGTTVYVWNDTKHSMGFHFIDSNHLEYISVK</sequence>
<gene>
    <name evidence="3" type="ORF">ABID52_000429</name>
</gene>
<dbReference type="SUPFAM" id="SSF55383">
    <property type="entry name" value="Copper amine oxidase, domain N"/>
    <property type="match status" value="1"/>
</dbReference>
<evidence type="ECO:0000313" key="3">
    <source>
        <dbReference type="EMBL" id="MET3726848.1"/>
    </source>
</evidence>
<dbReference type="Proteomes" id="UP001549097">
    <property type="component" value="Unassembled WGS sequence"/>
</dbReference>
<comment type="caution">
    <text evidence="3">The sequence shown here is derived from an EMBL/GenBank/DDBJ whole genome shotgun (WGS) entry which is preliminary data.</text>
</comment>
<reference evidence="3 4" key="1">
    <citation type="submission" date="2024-06" db="EMBL/GenBank/DDBJ databases">
        <title>Genomic Encyclopedia of Type Strains, Phase IV (KMG-IV): sequencing the most valuable type-strain genomes for metagenomic binning, comparative biology and taxonomic classification.</title>
        <authorList>
            <person name="Goeker M."/>
        </authorList>
    </citation>
    <scope>NUCLEOTIDE SEQUENCE [LARGE SCALE GENOMIC DNA]</scope>
    <source>
        <strain evidence="3 4">DSM 100124</strain>
    </source>
</reference>
<name>A0ABV2LE36_9BACL</name>
<keyword evidence="4" id="KW-1185">Reference proteome</keyword>
<accession>A0ABV2LE36</accession>
<organism evidence="3 4">
    <name type="scientific">Fictibacillus halophilus</name>
    <dbReference type="NCBI Taxonomy" id="1610490"/>
    <lineage>
        <taxon>Bacteria</taxon>
        <taxon>Bacillati</taxon>
        <taxon>Bacillota</taxon>
        <taxon>Bacilli</taxon>
        <taxon>Bacillales</taxon>
        <taxon>Fictibacillaceae</taxon>
        <taxon>Fictibacillus</taxon>
    </lineage>
</organism>
<dbReference type="RefSeq" id="WP_198768538.1">
    <property type="nucleotide sequence ID" value="NZ_JAEACF010000001.1"/>
</dbReference>
<protein>
    <recommendedName>
        <fullName evidence="2">Copper amine oxidase-like N-terminal domain-containing protein</fullName>
    </recommendedName>
</protein>
<dbReference type="Pfam" id="PF14172">
    <property type="entry name" value="DUF4309"/>
    <property type="match status" value="1"/>
</dbReference>
<evidence type="ECO:0000313" key="4">
    <source>
        <dbReference type="Proteomes" id="UP001549097"/>
    </source>
</evidence>
<proteinExistence type="predicted"/>
<evidence type="ECO:0000259" key="2">
    <source>
        <dbReference type="Pfam" id="PF07833"/>
    </source>
</evidence>
<feature type="domain" description="Copper amine oxidase-like N-terminal" evidence="2">
    <location>
        <begin position="33"/>
        <end position="139"/>
    </location>
</feature>
<feature type="chain" id="PRO_5045295707" description="Copper amine oxidase-like N-terminal domain-containing protein" evidence="1">
    <location>
        <begin position="26"/>
        <end position="283"/>
    </location>
</feature>
<dbReference type="InterPro" id="IPR036582">
    <property type="entry name" value="Mao_N_sf"/>
</dbReference>
<dbReference type="Gene3D" id="3.30.457.10">
    <property type="entry name" value="Copper amine oxidase-like, N-terminal domain"/>
    <property type="match status" value="1"/>
</dbReference>
<dbReference type="Pfam" id="PF07833">
    <property type="entry name" value="Cu_amine_oxidN1"/>
    <property type="match status" value="1"/>
</dbReference>
<keyword evidence="1" id="KW-0732">Signal</keyword>
<dbReference type="InterPro" id="IPR012854">
    <property type="entry name" value="Cu_amine_oxidase-like_N"/>
</dbReference>
<evidence type="ECO:0000256" key="1">
    <source>
        <dbReference type="SAM" id="SignalP"/>
    </source>
</evidence>